<dbReference type="Pfam" id="PF03004">
    <property type="entry name" value="Transposase_24"/>
    <property type="match status" value="1"/>
</dbReference>
<evidence type="ECO:0000313" key="3">
    <source>
        <dbReference type="Proteomes" id="UP000515123"/>
    </source>
</evidence>
<dbReference type="PANTHER" id="PTHR33499">
    <property type="entry name" value="OS12G0282400 PROTEIN-RELATED"/>
    <property type="match status" value="1"/>
</dbReference>
<evidence type="ECO:0000256" key="1">
    <source>
        <dbReference type="SAM" id="Coils"/>
    </source>
</evidence>
<feature type="coiled-coil region" evidence="1">
    <location>
        <begin position="359"/>
        <end position="393"/>
    </location>
</feature>
<dbReference type="AlphaFoldDB" id="A0A6P5EI75"/>
<evidence type="ECO:0000256" key="2">
    <source>
        <dbReference type="SAM" id="MobiDB-lite"/>
    </source>
</evidence>
<reference evidence="3" key="1">
    <citation type="journal article" date="2015" name="Nat. Genet.">
        <title>The pineapple genome and the evolution of CAM photosynthesis.</title>
        <authorList>
            <person name="Ming R."/>
            <person name="VanBuren R."/>
            <person name="Wai C.M."/>
            <person name="Tang H."/>
            <person name="Schatz M.C."/>
            <person name="Bowers J.E."/>
            <person name="Lyons E."/>
            <person name="Wang M.L."/>
            <person name="Chen J."/>
            <person name="Biggers E."/>
            <person name="Zhang J."/>
            <person name="Huang L."/>
            <person name="Zhang L."/>
            <person name="Miao W."/>
            <person name="Zhang J."/>
            <person name="Ye Z."/>
            <person name="Miao C."/>
            <person name="Lin Z."/>
            <person name="Wang H."/>
            <person name="Zhou H."/>
            <person name="Yim W.C."/>
            <person name="Priest H.D."/>
            <person name="Zheng C."/>
            <person name="Woodhouse M."/>
            <person name="Edger P.P."/>
            <person name="Guyot R."/>
            <person name="Guo H.B."/>
            <person name="Guo H."/>
            <person name="Zheng G."/>
            <person name="Singh R."/>
            <person name="Sharma A."/>
            <person name="Min X."/>
            <person name="Zheng Y."/>
            <person name="Lee H."/>
            <person name="Gurtowski J."/>
            <person name="Sedlazeck F.J."/>
            <person name="Harkess A."/>
            <person name="McKain M.R."/>
            <person name="Liao Z."/>
            <person name="Fang J."/>
            <person name="Liu J."/>
            <person name="Zhang X."/>
            <person name="Zhang Q."/>
            <person name="Hu W."/>
            <person name="Qin Y."/>
            <person name="Wang K."/>
            <person name="Chen L.Y."/>
            <person name="Shirley N."/>
            <person name="Lin Y.R."/>
            <person name="Liu L.Y."/>
            <person name="Hernandez A.G."/>
            <person name="Wright C.L."/>
            <person name="Bulone V."/>
            <person name="Tuskan G.A."/>
            <person name="Heath K."/>
            <person name="Zee F."/>
            <person name="Moore P.H."/>
            <person name="Sunkar R."/>
            <person name="Leebens-Mack J.H."/>
            <person name="Mockler T."/>
            <person name="Bennetzen J.L."/>
            <person name="Freeling M."/>
            <person name="Sankoff D."/>
            <person name="Paterson A.H."/>
            <person name="Zhu X."/>
            <person name="Yang X."/>
            <person name="Smith J.A."/>
            <person name="Cushman J.C."/>
            <person name="Paull R.E."/>
            <person name="Yu Q."/>
        </authorList>
    </citation>
    <scope>NUCLEOTIDE SEQUENCE [LARGE SCALE GENOMIC DNA]</scope>
    <source>
        <strain evidence="3">cv. F153</strain>
    </source>
</reference>
<proteinExistence type="predicted"/>
<dbReference type="Proteomes" id="UP000515123">
    <property type="component" value="Unplaced"/>
</dbReference>
<dbReference type="OrthoDB" id="1302053at2759"/>
<gene>
    <name evidence="4" type="primary">LOC109704875</name>
</gene>
<evidence type="ECO:0000313" key="4">
    <source>
        <dbReference type="RefSeq" id="XP_020081243.1"/>
    </source>
</evidence>
<feature type="region of interest" description="Disordered" evidence="2">
    <location>
        <begin position="1"/>
        <end position="29"/>
    </location>
</feature>
<dbReference type="InterPro" id="IPR004252">
    <property type="entry name" value="Probable_transposase_24"/>
</dbReference>
<feature type="region of interest" description="Disordered" evidence="2">
    <location>
        <begin position="81"/>
        <end position="103"/>
    </location>
</feature>
<keyword evidence="3" id="KW-1185">Reference proteome</keyword>
<reference evidence="4" key="2">
    <citation type="submission" date="2025-08" db="UniProtKB">
        <authorList>
            <consortium name="RefSeq"/>
        </authorList>
    </citation>
    <scope>IDENTIFICATION</scope>
    <source>
        <tissue evidence="4">Leaf</tissue>
    </source>
</reference>
<protein>
    <submittedName>
        <fullName evidence="4">Uncharacterized protein LOC109704875</fullName>
    </submittedName>
</protein>
<dbReference type="RefSeq" id="XP_020081243.1">
    <property type="nucleotide sequence ID" value="XM_020225654.1"/>
</dbReference>
<name>A0A6P5EI75_ANACO</name>
<keyword evidence="1" id="KW-0175">Coiled coil</keyword>
<dbReference type="GeneID" id="109704875"/>
<sequence length="409" mass="47190">MYRMQPPKSRNGNDFTSRGDKLTFIPPGSLGKGRAQFGLRSFNSLRPSTSQSVGTATIPSFETPLGQLGNISLPQDFEPMEETHIEEESRETDSTSVAKKRKVRGRNKCKEVAKLKSGKKLNVKFYNKRVVGKNHRVFSRHLGRIIRDRNICPLRVHSWKEIGDEEKEHMWAAVTDKFENTKMEDFREDILAHMNDLWNKWRGDLHRKYVKPCSTIQETLRNIPEDINREDWEWLVKEHFSSKKFMAASKRNSSNRAKLTMPHRTGSKPIRQVIWKKGGKVGQPPSLATIFFETRKKGDKLVDQDTIKQYDKIVDATQSKPSLSNIELVEECFGPQRHNHIICHGGGLKPNDMKNVETRAELQAKLRETQRENDSLKSRMDEMEAEIRMIKEMFQRQHSNGPPPPSSEG</sequence>
<dbReference type="PANTHER" id="PTHR33499:SF40">
    <property type="entry name" value="TRANSPOSASE-ASSOCIATED DOMAIN-CONTAINING PROTEIN"/>
    <property type="match status" value="1"/>
</dbReference>
<organism evidence="3 4">
    <name type="scientific">Ananas comosus</name>
    <name type="common">Pineapple</name>
    <name type="synonym">Ananas ananas</name>
    <dbReference type="NCBI Taxonomy" id="4615"/>
    <lineage>
        <taxon>Eukaryota</taxon>
        <taxon>Viridiplantae</taxon>
        <taxon>Streptophyta</taxon>
        <taxon>Embryophyta</taxon>
        <taxon>Tracheophyta</taxon>
        <taxon>Spermatophyta</taxon>
        <taxon>Magnoliopsida</taxon>
        <taxon>Liliopsida</taxon>
        <taxon>Poales</taxon>
        <taxon>Bromeliaceae</taxon>
        <taxon>Bromelioideae</taxon>
        <taxon>Ananas</taxon>
    </lineage>
</organism>
<feature type="compositionally biased region" description="Basic and acidic residues" evidence="2">
    <location>
        <begin position="81"/>
        <end position="93"/>
    </location>
</feature>
<accession>A0A6P5EI75</accession>